<dbReference type="Proteomes" id="UP001501676">
    <property type="component" value="Unassembled WGS sequence"/>
</dbReference>
<evidence type="ECO:0000313" key="7">
    <source>
        <dbReference type="EMBL" id="GAA3396883.1"/>
    </source>
</evidence>
<dbReference type="InterPro" id="IPR001173">
    <property type="entry name" value="Glyco_trans_2-like"/>
</dbReference>
<evidence type="ECO:0000259" key="6">
    <source>
        <dbReference type="Pfam" id="PF00535"/>
    </source>
</evidence>
<accession>A0ABP6TB07</accession>
<keyword evidence="3" id="KW-0328">Glycosyltransferase</keyword>
<comment type="similarity">
    <text evidence="2">Belongs to the glycosyltransferase 2 family.</text>
</comment>
<feature type="chain" id="PRO_5046256562" evidence="5">
    <location>
        <begin position="30"/>
        <end position="371"/>
    </location>
</feature>
<proteinExistence type="inferred from homology"/>
<evidence type="ECO:0000256" key="4">
    <source>
        <dbReference type="ARBA" id="ARBA00022679"/>
    </source>
</evidence>
<dbReference type="Gene3D" id="3.90.550.10">
    <property type="entry name" value="Spore Coat Polysaccharide Biosynthesis Protein SpsA, Chain A"/>
    <property type="match status" value="1"/>
</dbReference>
<dbReference type="EMBL" id="BAAAYN010000061">
    <property type="protein sequence ID" value="GAA3396883.1"/>
    <property type="molecule type" value="Genomic_DNA"/>
</dbReference>
<keyword evidence="4" id="KW-0808">Transferase</keyword>
<sequence>MTWSVVIPTVGRPSLTACLSGLAASVASADVGGRAGSSAPTEVVLVDDRPLTECGPLPVEIPSSLRVRVVYGCGNGPAAARNAGWRTVGTPWVVFLDDDVVPGPSWAADLAADLADADRRTGAVQGRIEVPLPTDRSPTDAERNTAGLATAAWITADIAYRASALTAVGGFDERFRRAFREDADLALRVQDAGWELVMGRRTTVHPVRIDDAFASVRAQAGNADDVLMTRLHGDEWWERADAPRGRFTRHVVVTAAGMAAVALGLAGRRRAAGLAAGAWLAGTAEFAAARIAPGPRTPREIATMLATSALIPPAALTHHLRGRWRHRHAEPWPPEPWPPGAAAPAAPAAVLDAVPAGSAARVAAESGVVAR</sequence>
<name>A0ABP6TB07_9ACTN</name>
<feature type="signal peptide" evidence="5">
    <location>
        <begin position="1"/>
        <end position="29"/>
    </location>
</feature>
<dbReference type="PANTHER" id="PTHR43179">
    <property type="entry name" value="RHAMNOSYLTRANSFERASE WBBL"/>
    <property type="match status" value="1"/>
</dbReference>
<keyword evidence="5" id="KW-0732">Signal</keyword>
<keyword evidence="8" id="KW-1185">Reference proteome</keyword>
<dbReference type="SUPFAM" id="SSF53448">
    <property type="entry name" value="Nucleotide-diphospho-sugar transferases"/>
    <property type="match status" value="1"/>
</dbReference>
<organism evidence="7 8">
    <name type="scientific">Cryptosporangium minutisporangium</name>
    <dbReference type="NCBI Taxonomy" id="113569"/>
    <lineage>
        <taxon>Bacteria</taxon>
        <taxon>Bacillati</taxon>
        <taxon>Actinomycetota</taxon>
        <taxon>Actinomycetes</taxon>
        <taxon>Cryptosporangiales</taxon>
        <taxon>Cryptosporangiaceae</taxon>
        <taxon>Cryptosporangium</taxon>
    </lineage>
</organism>
<feature type="domain" description="Glycosyltransferase 2-like" evidence="6">
    <location>
        <begin position="4"/>
        <end position="133"/>
    </location>
</feature>
<reference evidence="8" key="1">
    <citation type="journal article" date="2019" name="Int. J. Syst. Evol. Microbiol.">
        <title>The Global Catalogue of Microorganisms (GCM) 10K type strain sequencing project: providing services to taxonomists for standard genome sequencing and annotation.</title>
        <authorList>
            <consortium name="The Broad Institute Genomics Platform"/>
            <consortium name="The Broad Institute Genome Sequencing Center for Infectious Disease"/>
            <person name="Wu L."/>
            <person name="Ma J."/>
        </authorList>
    </citation>
    <scope>NUCLEOTIDE SEQUENCE [LARGE SCALE GENOMIC DNA]</scope>
    <source>
        <strain evidence="8">JCM 9458</strain>
    </source>
</reference>
<protein>
    <submittedName>
        <fullName evidence="7">Glycosyltransferase</fullName>
    </submittedName>
</protein>
<comment type="pathway">
    <text evidence="1">Cell wall biogenesis; cell wall polysaccharide biosynthesis.</text>
</comment>
<dbReference type="PANTHER" id="PTHR43179:SF12">
    <property type="entry name" value="GALACTOFURANOSYLTRANSFERASE GLFT2"/>
    <property type="match status" value="1"/>
</dbReference>
<gene>
    <name evidence="7" type="ORF">GCM10020369_75120</name>
</gene>
<comment type="caution">
    <text evidence="7">The sequence shown here is derived from an EMBL/GenBank/DDBJ whole genome shotgun (WGS) entry which is preliminary data.</text>
</comment>
<evidence type="ECO:0000256" key="1">
    <source>
        <dbReference type="ARBA" id="ARBA00004776"/>
    </source>
</evidence>
<evidence type="ECO:0000256" key="5">
    <source>
        <dbReference type="SAM" id="SignalP"/>
    </source>
</evidence>
<dbReference type="RefSeq" id="WP_345733073.1">
    <property type="nucleotide sequence ID" value="NZ_BAAAYN010000061.1"/>
</dbReference>
<dbReference type="InterPro" id="IPR029044">
    <property type="entry name" value="Nucleotide-diphossugar_trans"/>
</dbReference>
<evidence type="ECO:0000256" key="2">
    <source>
        <dbReference type="ARBA" id="ARBA00006739"/>
    </source>
</evidence>
<evidence type="ECO:0000256" key="3">
    <source>
        <dbReference type="ARBA" id="ARBA00022676"/>
    </source>
</evidence>
<evidence type="ECO:0000313" key="8">
    <source>
        <dbReference type="Proteomes" id="UP001501676"/>
    </source>
</evidence>
<dbReference type="Pfam" id="PF00535">
    <property type="entry name" value="Glycos_transf_2"/>
    <property type="match status" value="1"/>
</dbReference>